<evidence type="ECO:0000259" key="3">
    <source>
        <dbReference type="Pfam" id="PF01551"/>
    </source>
</evidence>
<dbReference type="PANTHER" id="PTHR21666">
    <property type="entry name" value="PEPTIDASE-RELATED"/>
    <property type="match status" value="1"/>
</dbReference>
<evidence type="ECO:0000256" key="2">
    <source>
        <dbReference type="SAM" id="Phobius"/>
    </source>
</evidence>
<sequence>MKEILKGAIVRILTKKILITVGIPAAIIIFFLLVIGGAVLTIFSDNPSSSGTGDGLGTCGQLINVPEKVQKYRGTVEKELEKQGFTKDYTNCMIAQIMQESGGNPPDVFQASESKYGKIGMIDSVEESVEQGVKRWVEIKKQIESKGFPFSIDLLLQTYNFGSNYLNWLDKTNQLYSLDTAFEYSAMFYEKLKSQGIYKCHFPEQKNKACYGDFMYVPHIKRYISDVTVDPSMKGDFQFPFVGINFVVTSEYGPRWGTLHAGIDLVAYDGAPVSSIGDGIVIDSRFSNSYGNVITIQHPNGVFSRYAHLSKRTVSTGEKVKKGQTIGAQGNTGASQGSHLHFETRRGNDYKKGTSFNPRDLLPFPPDQS</sequence>
<evidence type="ECO:0000259" key="4">
    <source>
        <dbReference type="Pfam" id="PF13702"/>
    </source>
</evidence>
<dbReference type="Proteomes" id="UP000324326">
    <property type="component" value="Unassembled WGS sequence"/>
</dbReference>
<dbReference type="InterPro" id="IPR016047">
    <property type="entry name" value="M23ase_b-sheet_dom"/>
</dbReference>
<dbReference type="Gene3D" id="2.70.70.10">
    <property type="entry name" value="Glucose Permease (Domain IIA)"/>
    <property type="match status" value="1"/>
</dbReference>
<keyword evidence="2" id="KW-0472">Membrane</keyword>
<dbReference type="EMBL" id="QSND01000002">
    <property type="protein sequence ID" value="KAA6451332.1"/>
    <property type="molecule type" value="Genomic_DNA"/>
</dbReference>
<dbReference type="Pfam" id="PF01551">
    <property type="entry name" value="Peptidase_M23"/>
    <property type="match status" value="1"/>
</dbReference>
<keyword evidence="2" id="KW-1133">Transmembrane helix</keyword>
<comment type="caution">
    <text evidence="5">The sequence shown here is derived from an EMBL/GenBank/DDBJ whole genome shotgun (WGS) entry which is preliminary data.</text>
</comment>
<name>A0A5M8RZQ6_9BACI</name>
<dbReference type="PANTHER" id="PTHR21666:SF270">
    <property type="entry name" value="MUREIN HYDROLASE ACTIVATOR ENVC"/>
    <property type="match status" value="1"/>
</dbReference>
<dbReference type="InterPro" id="IPR047194">
    <property type="entry name" value="CwlT-like_lysozyme"/>
</dbReference>
<gene>
    <name evidence="5" type="ORF">DX927_11185</name>
</gene>
<dbReference type="CDD" id="cd12797">
    <property type="entry name" value="M23_peptidase"/>
    <property type="match status" value="1"/>
</dbReference>
<dbReference type="InterPro" id="IPR050570">
    <property type="entry name" value="Cell_wall_metabolism_enzyme"/>
</dbReference>
<evidence type="ECO:0000313" key="6">
    <source>
        <dbReference type="Proteomes" id="UP000324326"/>
    </source>
</evidence>
<evidence type="ECO:0000256" key="1">
    <source>
        <dbReference type="SAM" id="MobiDB-lite"/>
    </source>
</evidence>
<proteinExistence type="predicted"/>
<accession>A0A5M8RZQ6</accession>
<keyword evidence="2" id="KW-0812">Transmembrane</keyword>
<dbReference type="RefSeq" id="WP_150149850.1">
    <property type="nucleotide sequence ID" value="NZ_QSND01000002.1"/>
</dbReference>
<feature type="compositionally biased region" description="Basic and acidic residues" evidence="1">
    <location>
        <begin position="340"/>
        <end position="352"/>
    </location>
</feature>
<dbReference type="SUPFAM" id="SSF51261">
    <property type="entry name" value="Duplicated hybrid motif"/>
    <property type="match status" value="1"/>
</dbReference>
<feature type="transmembrane region" description="Helical" evidence="2">
    <location>
        <begin position="21"/>
        <end position="43"/>
    </location>
</feature>
<feature type="domain" description="M23ase beta-sheet core" evidence="3">
    <location>
        <begin position="259"/>
        <end position="349"/>
    </location>
</feature>
<dbReference type="InterPro" id="IPR011055">
    <property type="entry name" value="Dup_hybrid_motif"/>
</dbReference>
<protein>
    <submittedName>
        <fullName evidence="5">Uncharacterized protein</fullName>
    </submittedName>
</protein>
<evidence type="ECO:0000313" key="5">
    <source>
        <dbReference type="EMBL" id="KAA6451332.1"/>
    </source>
</evidence>
<feature type="compositionally biased region" description="Polar residues" evidence="1">
    <location>
        <begin position="326"/>
        <end position="338"/>
    </location>
</feature>
<dbReference type="GO" id="GO:0004222">
    <property type="term" value="F:metalloendopeptidase activity"/>
    <property type="evidence" value="ECO:0007669"/>
    <property type="project" value="TreeGrafter"/>
</dbReference>
<dbReference type="CDD" id="cd16891">
    <property type="entry name" value="CwlT-like"/>
    <property type="match status" value="1"/>
</dbReference>
<dbReference type="Gene3D" id="1.10.530.10">
    <property type="match status" value="1"/>
</dbReference>
<organism evidence="5 6">
    <name type="scientific">Bacillus swezeyi</name>
    <dbReference type="NCBI Taxonomy" id="1925020"/>
    <lineage>
        <taxon>Bacteria</taxon>
        <taxon>Bacillati</taxon>
        <taxon>Bacillota</taxon>
        <taxon>Bacilli</taxon>
        <taxon>Bacillales</taxon>
        <taxon>Bacillaceae</taxon>
        <taxon>Bacillus</taxon>
    </lineage>
</organism>
<dbReference type="AlphaFoldDB" id="A0A5M8RZQ6"/>
<feature type="domain" description="CwlT-like lysozyme" evidence="4">
    <location>
        <begin position="67"/>
        <end position="223"/>
    </location>
</feature>
<dbReference type="Pfam" id="PF13702">
    <property type="entry name" value="Lysozyme_like"/>
    <property type="match status" value="1"/>
</dbReference>
<reference evidence="5 6" key="1">
    <citation type="submission" date="2018-08" db="EMBL/GenBank/DDBJ databases">
        <title>Bacillus phenotypic plasticity.</title>
        <authorList>
            <person name="Hurtado E."/>
        </authorList>
    </citation>
    <scope>NUCLEOTIDE SEQUENCE [LARGE SCALE GENOMIC DNA]</scope>
    <source>
        <strain evidence="5 6">427</strain>
    </source>
</reference>
<feature type="region of interest" description="Disordered" evidence="1">
    <location>
        <begin position="314"/>
        <end position="369"/>
    </location>
</feature>